<dbReference type="PROSITE" id="PS00079">
    <property type="entry name" value="MULTICOPPER_OXIDASE1"/>
    <property type="match status" value="1"/>
</dbReference>
<dbReference type="InterPro" id="IPR033138">
    <property type="entry name" value="Cu_oxidase_CS"/>
</dbReference>
<reference evidence="11" key="1">
    <citation type="submission" date="2025-08" db="UniProtKB">
        <authorList>
            <consortium name="RefSeq"/>
        </authorList>
    </citation>
    <scope>IDENTIFICATION</scope>
</reference>
<dbReference type="Gene3D" id="2.60.40.420">
    <property type="entry name" value="Cupredoxins - blue copper proteins"/>
    <property type="match status" value="4"/>
</dbReference>
<evidence type="ECO:0000259" key="9">
    <source>
        <dbReference type="Pfam" id="PF07732"/>
    </source>
</evidence>
<gene>
    <name evidence="11" type="primary">LOC101638486</name>
</gene>
<keyword evidence="4" id="KW-0560">Oxidoreductase</keyword>
<evidence type="ECO:0000313" key="10">
    <source>
        <dbReference type="Proteomes" id="UP000694863"/>
    </source>
</evidence>
<keyword evidence="6" id="KW-1133">Transmembrane helix</keyword>
<evidence type="ECO:0000256" key="5">
    <source>
        <dbReference type="SAM" id="MobiDB-lite"/>
    </source>
</evidence>
<keyword evidence="7" id="KW-0732">Signal</keyword>
<dbReference type="InterPro" id="IPR008972">
    <property type="entry name" value="Cupredoxin"/>
</dbReference>
<dbReference type="Pfam" id="PF07732">
    <property type="entry name" value="Cu-oxidase_3"/>
    <property type="match status" value="2"/>
</dbReference>
<dbReference type="InterPro" id="IPR011707">
    <property type="entry name" value="Cu-oxidase-like_N"/>
</dbReference>
<evidence type="ECO:0000256" key="3">
    <source>
        <dbReference type="ARBA" id="ARBA00022723"/>
    </source>
</evidence>
<dbReference type="RefSeq" id="XP_012861697.1">
    <property type="nucleotide sequence ID" value="XM_013006243.1"/>
</dbReference>
<evidence type="ECO:0000256" key="4">
    <source>
        <dbReference type="ARBA" id="ARBA00023002"/>
    </source>
</evidence>
<evidence type="ECO:0000256" key="1">
    <source>
        <dbReference type="ARBA" id="ARBA00010609"/>
    </source>
</evidence>
<dbReference type="GeneID" id="101638486"/>
<keyword evidence="6" id="KW-0472">Membrane</keyword>
<accession>A0ABM0ZRZ0</accession>
<dbReference type="InterPro" id="IPR011706">
    <property type="entry name" value="Cu-oxidase_C"/>
</dbReference>
<feature type="domain" description="Plastocyanin-like" evidence="9">
    <location>
        <begin position="676"/>
        <end position="739"/>
    </location>
</feature>
<dbReference type="SUPFAM" id="SSF49503">
    <property type="entry name" value="Cupredoxins"/>
    <property type="match status" value="6"/>
</dbReference>
<evidence type="ECO:0000256" key="2">
    <source>
        <dbReference type="ARBA" id="ARBA00013107"/>
    </source>
</evidence>
<dbReference type="PANTHER" id="PTHR11709:SF504">
    <property type="entry name" value="PLASTOCYANIN-LIKE DOMAIN-CONTAINING PROTEIN"/>
    <property type="match status" value="1"/>
</dbReference>
<dbReference type="PROSITE" id="PS00080">
    <property type="entry name" value="MULTICOPPER_OXIDASE2"/>
    <property type="match status" value="1"/>
</dbReference>
<dbReference type="Proteomes" id="UP000694863">
    <property type="component" value="Unplaced"/>
</dbReference>
<feature type="domain" description="Plastocyanin-like" evidence="8">
    <location>
        <begin position="817"/>
        <end position="931"/>
    </location>
</feature>
<evidence type="ECO:0000256" key="7">
    <source>
        <dbReference type="SAM" id="SignalP"/>
    </source>
</evidence>
<feature type="region of interest" description="Disordered" evidence="5">
    <location>
        <begin position="942"/>
        <end position="965"/>
    </location>
</feature>
<evidence type="ECO:0000256" key="6">
    <source>
        <dbReference type="SAM" id="Phobius"/>
    </source>
</evidence>
<dbReference type="InterPro" id="IPR045087">
    <property type="entry name" value="Cu-oxidase_fam"/>
</dbReference>
<keyword evidence="10" id="KW-1185">Reference proteome</keyword>
<feature type="signal peptide" evidence="7">
    <location>
        <begin position="1"/>
        <end position="24"/>
    </location>
</feature>
<dbReference type="Pfam" id="PF07731">
    <property type="entry name" value="Cu-oxidase_2"/>
    <property type="match status" value="1"/>
</dbReference>
<comment type="similarity">
    <text evidence="1">Belongs to the multicopper oxidase family.</text>
</comment>
<feature type="chain" id="PRO_5045746367" description="ferroxidase" evidence="7">
    <location>
        <begin position="25"/>
        <end position="1029"/>
    </location>
</feature>
<keyword evidence="3" id="KW-0479">Metal-binding</keyword>
<dbReference type="InterPro" id="IPR002355">
    <property type="entry name" value="Cu_oxidase_Cu_BS"/>
</dbReference>
<dbReference type="EC" id="1.16.3.1" evidence="2"/>
<feature type="domain" description="Plastocyanin-like" evidence="9">
    <location>
        <begin position="322"/>
        <end position="428"/>
    </location>
</feature>
<feature type="transmembrane region" description="Helical" evidence="6">
    <location>
        <begin position="984"/>
        <end position="1005"/>
    </location>
</feature>
<keyword evidence="6" id="KW-0812">Transmembrane</keyword>
<evidence type="ECO:0000313" key="11">
    <source>
        <dbReference type="RefSeq" id="XP_012861697.1"/>
    </source>
</evidence>
<dbReference type="PANTHER" id="PTHR11709">
    <property type="entry name" value="MULTI-COPPER OXIDASE"/>
    <property type="match status" value="1"/>
</dbReference>
<organism evidence="10 11">
    <name type="scientific">Echinops telfairi</name>
    <name type="common">Lesser hedgehog tenrec</name>
    <dbReference type="NCBI Taxonomy" id="9371"/>
    <lineage>
        <taxon>Eukaryota</taxon>
        <taxon>Metazoa</taxon>
        <taxon>Chordata</taxon>
        <taxon>Craniata</taxon>
        <taxon>Vertebrata</taxon>
        <taxon>Euteleostomi</taxon>
        <taxon>Mammalia</taxon>
        <taxon>Eutheria</taxon>
        <taxon>Afrotheria</taxon>
        <taxon>Tenrecidae</taxon>
        <taxon>Tenrecinae</taxon>
        <taxon>Echinops</taxon>
    </lineage>
</organism>
<dbReference type="CDD" id="cd11022">
    <property type="entry name" value="CuRO_4_ceruloplasmin"/>
    <property type="match status" value="1"/>
</dbReference>
<dbReference type="CDD" id="cd04224">
    <property type="entry name" value="CuRO_3_ceruloplasmin"/>
    <property type="match status" value="1"/>
</dbReference>
<name>A0ABM0ZRZ0_ECHTE</name>
<sequence length="1029" mass="117424">MPREQQAGCTLLLTFLGLAGLVGAVTRTYHIGIVEEYWNYVPRGKNIITGKSFAEDKLATLYLERGPNRIGSIYKKAIYRHYTDGTYSTEIPKPSWLGFLGPILRAEVDDVIVIHLKNFASRPYSLHPHGVFYNKDSEGNYETRIFFRDFYSFFFLMCLVGALNKYSGTRTDVDREFVIMFTLVDENQSWYLNENIRHFCTDPNSVDKEDAVFQRSNKMHAGMLGQYNVGTCERVSSHPKMKGQQRRYFIAAEKILWDYGPQGYNKFSGLPLNASGSDSEPYFTQGDNRIGGKYWKAHYTEYTDATFTRRKRVSEAEAHLGILGPVIKAEVGDTLLVTFANKADKVYSMLPHGVVYDKTSDAAPNIDGFLKPGAHVKPGETFTYRWTVPESVSPTDGDPPCLTYLYFSAVEPIKDTSSGLVGPLLVCKRGTLNADGTQKGMDKEFYLLFTVFDENLSRYLDENIQKFTWRPLSVDREDKEFVKSNQMHAINGYMYGNQPGLIMCKKDRVSWHMIGMGTDTDMHGVDFQGNTIHLRGTHRDTLALFPHTSTTAFMQPDHAGIFRVFCSTMPHFMRGMNQIYEVNSCDNKDLSEQPYGMIRTFYIAADEVEWDYAPNKNWEFEKQHLDAGGERHGDIFMNHTENWIGSQYKKVVYREYTNGEFVEIKARRPREQHLELLGPMIHAEVGDSILIIFKNKASRPYSISAQGVEDVESGKQLQVPSTEPGEIKTYRWDIPKRSGPGPSDPNCIPWVYYSTVNFMKDTYSGLMGPLITCREGVLNEKGRRTDVDYEFALLFLVFNENESWYLDDNIKKYLNKDPRHFKHTDDFEESNKMHAINGKIFGNLHGLIMNEDTMTNWYLLGIGSEVDIHTIHYHAESFLFKTDQSYREDVFDLFPGTFQTIELYADHPGTWLLHCHVSDHIHAGMETTYTVLRNLDNMVPYSTKSPSEEEAHPAPVPSDPSDEEPNKEKLFFFGKNLGPRGAKAALVILFIIGLILVMATVTLSLRLHSLKRQVAYQVVQSCALPTDAL</sequence>
<proteinExistence type="inferred from homology"/>
<protein>
    <recommendedName>
        <fullName evidence="2">ferroxidase</fullName>
        <ecNumber evidence="2">1.16.3.1</ecNumber>
    </recommendedName>
</protein>
<evidence type="ECO:0000259" key="8">
    <source>
        <dbReference type="Pfam" id="PF07731"/>
    </source>
</evidence>